<reference evidence="1 2" key="1">
    <citation type="submission" date="2019-03" db="EMBL/GenBank/DDBJ databases">
        <title>First draft genome of Liparis tanakae, snailfish: a comprehensive survey of snailfish specific genes.</title>
        <authorList>
            <person name="Kim W."/>
            <person name="Song I."/>
            <person name="Jeong J.-H."/>
            <person name="Kim D."/>
            <person name="Kim S."/>
            <person name="Ryu S."/>
            <person name="Song J.Y."/>
            <person name="Lee S.K."/>
        </authorList>
    </citation>
    <scope>NUCLEOTIDE SEQUENCE [LARGE SCALE GENOMIC DNA]</scope>
    <source>
        <tissue evidence="1">Muscle</tissue>
    </source>
</reference>
<protein>
    <submittedName>
        <fullName evidence="1">Uncharacterized protein</fullName>
    </submittedName>
</protein>
<organism evidence="1 2">
    <name type="scientific">Liparis tanakae</name>
    <name type="common">Tanaka's snailfish</name>
    <dbReference type="NCBI Taxonomy" id="230148"/>
    <lineage>
        <taxon>Eukaryota</taxon>
        <taxon>Metazoa</taxon>
        <taxon>Chordata</taxon>
        <taxon>Craniata</taxon>
        <taxon>Vertebrata</taxon>
        <taxon>Euteleostomi</taxon>
        <taxon>Actinopterygii</taxon>
        <taxon>Neopterygii</taxon>
        <taxon>Teleostei</taxon>
        <taxon>Neoteleostei</taxon>
        <taxon>Acanthomorphata</taxon>
        <taxon>Eupercaria</taxon>
        <taxon>Perciformes</taxon>
        <taxon>Cottioidei</taxon>
        <taxon>Cottales</taxon>
        <taxon>Liparidae</taxon>
        <taxon>Liparis</taxon>
    </lineage>
</organism>
<proteinExistence type="predicted"/>
<gene>
    <name evidence="1" type="ORF">EYF80_053386</name>
</gene>
<name>A0A4Z2F6Q8_9TELE</name>
<comment type="caution">
    <text evidence="1">The sequence shown here is derived from an EMBL/GenBank/DDBJ whole genome shotgun (WGS) entry which is preliminary data.</text>
</comment>
<evidence type="ECO:0000313" key="2">
    <source>
        <dbReference type="Proteomes" id="UP000314294"/>
    </source>
</evidence>
<evidence type="ECO:0000313" key="1">
    <source>
        <dbReference type="EMBL" id="TNN36444.1"/>
    </source>
</evidence>
<keyword evidence="2" id="KW-1185">Reference proteome</keyword>
<sequence>MVITCFLPRLASRCFLPLRTDDTAELLEEAARASLCTPQLDGPDGTQALLQTCALVEPPEDETYCLTLSMAVLLSGRVAPLLTEAEPAACVAPPSRTPALRSSPWRAGGVCDEFLFRVSRDRSLLF</sequence>
<dbReference type="Proteomes" id="UP000314294">
    <property type="component" value="Unassembled WGS sequence"/>
</dbReference>
<accession>A0A4Z2F6Q8</accession>
<dbReference type="AlphaFoldDB" id="A0A4Z2F6Q8"/>
<dbReference type="EMBL" id="SRLO01001617">
    <property type="protein sequence ID" value="TNN36444.1"/>
    <property type="molecule type" value="Genomic_DNA"/>
</dbReference>